<dbReference type="InterPro" id="IPR035979">
    <property type="entry name" value="RBD_domain_sf"/>
</dbReference>
<evidence type="ECO:0000256" key="1">
    <source>
        <dbReference type="ARBA" id="ARBA00004567"/>
    </source>
</evidence>
<dbReference type="PROSITE" id="PS51472">
    <property type="entry name" value="RRM_NUP35"/>
    <property type="match status" value="1"/>
</dbReference>
<proteinExistence type="inferred from homology"/>
<evidence type="ECO:0000256" key="10">
    <source>
        <dbReference type="ARBA" id="ARBA00029997"/>
    </source>
</evidence>
<evidence type="ECO:0000313" key="15">
    <source>
        <dbReference type="EMBL" id="KAF7638205.1"/>
    </source>
</evidence>
<name>A0A8S9ZYG9_9BILA</name>
<dbReference type="AlphaFoldDB" id="A0A8S9ZYG9"/>
<feature type="region of interest" description="Disordered" evidence="13">
    <location>
        <begin position="1"/>
        <end position="25"/>
    </location>
</feature>
<dbReference type="Proteomes" id="UP000605970">
    <property type="component" value="Unassembled WGS sequence"/>
</dbReference>
<dbReference type="Gene3D" id="3.30.70.330">
    <property type="match status" value="1"/>
</dbReference>
<dbReference type="InterPro" id="IPR007846">
    <property type="entry name" value="RRM_NUP35_dom"/>
</dbReference>
<dbReference type="FunFam" id="3.30.70.330:FF:000095">
    <property type="entry name" value="Putative Nucleoporin NUP53"/>
    <property type="match status" value="1"/>
</dbReference>
<feature type="domain" description="RRM Nup35-type" evidence="14">
    <location>
        <begin position="158"/>
        <end position="237"/>
    </location>
</feature>
<keyword evidence="8 12" id="KW-0906">Nuclear pore complex</keyword>
<dbReference type="PANTHER" id="PTHR21527">
    <property type="entry name" value="NUCLEOPORIN NUP35"/>
    <property type="match status" value="1"/>
</dbReference>
<dbReference type="GO" id="GO:0006607">
    <property type="term" value="P:NLS-bearing protein import into nucleus"/>
    <property type="evidence" value="ECO:0007669"/>
    <property type="project" value="TreeGrafter"/>
</dbReference>
<keyword evidence="7" id="KW-0811">Translocation</keyword>
<accession>A0A8S9ZYG9</accession>
<dbReference type="InterPro" id="IPR012677">
    <property type="entry name" value="Nucleotide-bd_a/b_plait_sf"/>
</dbReference>
<evidence type="ECO:0000256" key="6">
    <source>
        <dbReference type="ARBA" id="ARBA00022927"/>
    </source>
</evidence>
<evidence type="ECO:0000313" key="16">
    <source>
        <dbReference type="Proteomes" id="UP000605970"/>
    </source>
</evidence>
<dbReference type="PANTHER" id="PTHR21527:SF6">
    <property type="entry name" value="NUCLEOPORIN NUP35"/>
    <property type="match status" value="1"/>
</dbReference>
<dbReference type="EMBL" id="JABEBT010000014">
    <property type="protein sequence ID" value="KAF7638205.1"/>
    <property type="molecule type" value="Genomic_DNA"/>
</dbReference>
<evidence type="ECO:0000256" key="12">
    <source>
        <dbReference type="PROSITE-ProRule" id="PRU00804"/>
    </source>
</evidence>
<evidence type="ECO:0000256" key="9">
    <source>
        <dbReference type="ARBA" id="ARBA00023242"/>
    </source>
</evidence>
<evidence type="ECO:0000256" key="5">
    <source>
        <dbReference type="ARBA" id="ARBA00022816"/>
    </source>
</evidence>
<evidence type="ECO:0000256" key="3">
    <source>
        <dbReference type="ARBA" id="ARBA00016439"/>
    </source>
</evidence>
<dbReference type="GO" id="GO:0017056">
    <property type="term" value="F:structural constituent of nuclear pore"/>
    <property type="evidence" value="ECO:0007669"/>
    <property type="project" value="TreeGrafter"/>
</dbReference>
<dbReference type="GO" id="GO:0006999">
    <property type="term" value="P:nuclear pore organization"/>
    <property type="evidence" value="ECO:0007669"/>
    <property type="project" value="TreeGrafter"/>
</dbReference>
<reference evidence="15" key="1">
    <citation type="journal article" date="2020" name="Ecol. Evol.">
        <title>Genome structure and content of the rice root-knot nematode (Meloidogyne graminicola).</title>
        <authorList>
            <person name="Phan N.T."/>
            <person name="Danchin E.G.J."/>
            <person name="Klopp C."/>
            <person name="Perfus-Barbeoch L."/>
            <person name="Kozlowski D.K."/>
            <person name="Koutsovoulos G.D."/>
            <person name="Lopez-Roques C."/>
            <person name="Bouchez O."/>
            <person name="Zahm M."/>
            <person name="Besnard G."/>
            <person name="Bellafiore S."/>
        </authorList>
    </citation>
    <scope>NUCLEOTIDE SEQUENCE</scope>
    <source>
        <strain evidence="15">VN-18</strain>
    </source>
</reference>
<evidence type="ECO:0000256" key="11">
    <source>
        <dbReference type="ARBA" id="ARBA00030250"/>
    </source>
</evidence>
<dbReference type="GO" id="GO:0003676">
    <property type="term" value="F:nucleic acid binding"/>
    <property type="evidence" value="ECO:0007669"/>
    <property type="project" value="InterPro"/>
</dbReference>
<dbReference type="Pfam" id="PF05172">
    <property type="entry name" value="RRM_Nup35"/>
    <property type="match status" value="1"/>
</dbReference>
<dbReference type="GO" id="GO:0044615">
    <property type="term" value="C:nuclear pore nuclear basket"/>
    <property type="evidence" value="ECO:0007669"/>
    <property type="project" value="TreeGrafter"/>
</dbReference>
<evidence type="ECO:0000256" key="4">
    <source>
        <dbReference type="ARBA" id="ARBA00022448"/>
    </source>
</evidence>
<gene>
    <name evidence="15" type="ORF">Mgra_00002434</name>
</gene>
<comment type="similarity">
    <text evidence="2">Belongs to the Nup35 family.</text>
</comment>
<dbReference type="GO" id="GO:0051028">
    <property type="term" value="P:mRNA transport"/>
    <property type="evidence" value="ECO:0007669"/>
    <property type="project" value="UniProtKB-UniRule"/>
</dbReference>
<dbReference type="SUPFAM" id="SSF54928">
    <property type="entry name" value="RNA-binding domain, RBD"/>
    <property type="match status" value="1"/>
</dbReference>
<keyword evidence="4 12" id="KW-0813">Transport</keyword>
<keyword evidence="16" id="KW-1185">Reference proteome</keyword>
<dbReference type="GO" id="GO:0005543">
    <property type="term" value="F:phospholipid binding"/>
    <property type="evidence" value="ECO:0007669"/>
    <property type="project" value="TreeGrafter"/>
</dbReference>
<comment type="subcellular location">
    <subcellularLocation>
        <location evidence="1">Nucleus</location>
        <location evidence="1">Nuclear pore complex</location>
    </subcellularLocation>
</comment>
<feature type="region of interest" description="Disordered" evidence="13">
    <location>
        <begin position="47"/>
        <end position="69"/>
    </location>
</feature>
<keyword evidence="9 12" id="KW-0539">Nucleus</keyword>
<organism evidence="15 16">
    <name type="scientific">Meloidogyne graminicola</name>
    <dbReference type="NCBI Taxonomy" id="189291"/>
    <lineage>
        <taxon>Eukaryota</taxon>
        <taxon>Metazoa</taxon>
        <taxon>Ecdysozoa</taxon>
        <taxon>Nematoda</taxon>
        <taxon>Chromadorea</taxon>
        <taxon>Rhabditida</taxon>
        <taxon>Tylenchina</taxon>
        <taxon>Tylenchomorpha</taxon>
        <taxon>Tylenchoidea</taxon>
        <taxon>Meloidogynidae</taxon>
        <taxon>Meloidogyninae</taxon>
        <taxon>Meloidogyne</taxon>
    </lineage>
</organism>
<dbReference type="GO" id="GO:0044613">
    <property type="term" value="C:nuclear pore central transport channel"/>
    <property type="evidence" value="ECO:0007669"/>
    <property type="project" value="TreeGrafter"/>
</dbReference>
<keyword evidence="6" id="KW-0653">Protein transport</keyword>
<evidence type="ECO:0000256" key="13">
    <source>
        <dbReference type="SAM" id="MobiDB-lite"/>
    </source>
</evidence>
<evidence type="ECO:0000256" key="8">
    <source>
        <dbReference type="ARBA" id="ARBA00023132"/>
    </source>
</evidence>
<keyword evidence="5 12" id="KW-0509">mRNA transport</keyword>
<sequence length="356" mass="39143">MNQFRDFSDPNGFSQMIPDKSRMNCSQDTQQFAPNFLFGSQQPVRRSFTSRTGEYGSPGILRKRELSNGTGKSVHWSPVLVRSRSKSPDAIKLQHFNGSPTSPLWNGPPLRSLNEEVVGPPSKISRQEPSPSEQSYLRNDTDKQFIMDDFASGQTSDVNSDCWVTVFGFSADHRDEILELFSRHGDVMAQRSDKDANWVHIRYSSAVHARQASAKNATVFHNQMIGVVPCKDSDAMKAQDTIMSKNNSANLNGSCSFLENDMNSLLNFSGCDSPTRLVPSTSTSRAETSIPSRARLSFSARTGMRPLNSSFVSINGSSDASILKGTDGGSKEDSFFGKMWSSLWNSNGGDTSATTD</sequence>
<feature type="region of interest" description="Disordered" evidence="13">
    <location>
        <begin position="95"/>
        <end position="136"/>
    </location>
</feature>
<comment type="caution">
    <text evidence="15">The sequence shown here is derived from an EMBL/GenBank/DDBJ whole genome shotgun (WGS) entry which is preliminary data.</text>
</comment>
<evidence type="ECO:0000256" key="2">
    <source>
        <dbReference type="ARBA" id="ARBA00009454"/>
    </source>
</evidence>
<evidence type="ECO:0000256" key="7">
    <source>
        <dbReference type="ARBA" id="ARBA00023010"/>
    </source>
</evidence>
<evidence type="ECO:0000259" key="14">
    <source>
        <dbReference type="PROSITE" id="PS51472"/>
    </source>
</evidence>
<dbReference type="CDD" id="cd12441">
    <property type="entry name" value="RRM_Nup53_like"/>
    <property type="match status" value="1"/>
</dbReference>
<feature type="compositionally biased region" description="Polar residues" evidence="13">
    <location>
        <begin position="127"/>
        <end position="136"/>
    </location>
</feature>
<protein>
    <recommendedName>
        <fullName evidence="3">Nucleoporin NUP35</fullName>
    </recommendedName>
    <alternativeName>
        <fullName evidence="11">35 kDa nucleoporin</fullName>
    </alternativeName>
    <alternativeName>
        <fullName evidence="10">Nucleoporin NUP53</fullName>
    </alternativeName>
</protein>